<gene>
    <name evidence="1" type="ORF">F8M41_013186</name>
</gene>
<reference evidence="1 2" key="1">
    <citation type="journal article" date="2019" name="Environ. Microbiol.">
        <title>At the nexus of three kingdoms: the genome of the mycorrhizal fungus Gigaspora margarita provides insights into plant, endobacterial and fungal interactions.</title>
        <authorList>
            <person name="Venice F."/>
            <person name="Ghignone S."/>
            <person name="Salvioli di Fossalunga A."/>
            <person name="Amselem J."/>
            <person name="Novero M."/>
            <person name="Xianan X."/>
            <person name="Sedzielewska Toro K."/>
            <person name="Morin E."/>
            <person name="Lipzen A."/>
            <person name="Grigoriev I.V."/>
            <person name="Henrissat B."/>
            <person name="Martin F.M."/>
            <person name="Bonfante P."/>
        </authorList>
    </citation>
    <scope>NUCLEOTIDE SEQUENCE [LARGE SCALE GENOMIC DNA]</scope>
    <source>
        <strain evidence="1 2">BEG34</strain>
    </source>
</reference>
<dbReference type="EMBL" id="WTPW01002679">
    <property type="protein sequence ID" value="KAF0371064.1"/>
    <property type="molecule type" value="Genomic_DNA"/>
</dbReference>
<dbReference type="OrthoDB" id="10491167at2759"/>
<dbReference type="AlphaFoldDB" id="A0A8H3ZZG0"/>
<protein>
    <submittedName>
        <fullName evidence="1">Uncharacterized protein</fullName>
    </submittedName>
</protein>
<sequence length="160" mass="17683">MQQENSDSLLFDADPEGLAYTNTNSNFSLSQNNFSNNYHLFDAKFVGAASDRLFSIDDEFTDLFLDSNFSSKADLFSKESSHDISVDAGFVDVDSRHYISVEAGAASDQHIYAKAGAASDQHLSINNEFIRTDLDYSLSVETEFVSVNSSHHNSIDVESN</sequence>
<name>A0A8H3ZZG0_GIGMA</name>
<keyword evidence="2" id="KW-1185">Reference proteome</keyword>
<organism evidence="1 2">
    <name type="scientific">Gigaspora margarita</name>
    <dbReference type="NCBI Taxonomy" id="4874"/>
    <lineage>
        <taxon>Eukaryota</taxon>
        <taxon>Fungi</taxon>
        <taxon>Fungi incertae sedis</taxon>
        <taxon>Mucoromycota</taxon>
        <taxon>Glomeromycotina</taxon>
        <taxon>Glomeromycetes</taxon>
        <taxon>Diversisporales</taxon>
        <taxon>Gigasporaceae</taxon>
        <taxon>Gigaspora</taxon>
    </lineage>
</organism>
<accession>A0A8H3ZZG0</accession>
<evidence type="ECO:0000313" key="2">
    <source>
        <dbReference type="Proteomes" id="UP000439903"/>
    </source>
</evidence>
<proteinExistence type="predicted"/>
<evidence type="ECO:0000313" key="1">
    <source>
        <dbReference type="EMBL" id="KAF0371064.1"/>
    </source>
</evidence>
<dbReference type="Proteomes" id="UP000439903">
    <property type="component" value="Unassembled WGS sequence"/>
</dbReference>
<comment type="caution">
    <text evidence="1">The sequence shown here is derived from an EMBL/GenBank/DDBJ whole genome shotgun (WGS) entry which is preliminary data.</text>
</comment>